<keyword evidence="2" id="KW-0270">Exopolysaccharide synthesis</keyword>
<dbReference type="AlphaFoldDB" id="A0A1L6JCT5"/>
<dbReference type="STRING" id="93064.BRX40_15955"/>
<dbReference type="CDD" id="cd03808">
    <property type="entry name" value="GT4_CapM-like"/>
    <property type="match status" value="1"/>
</dbReference>
<dbReference type="GO" id="GO:0016780">
    <property type="term" value="F:phosphotransferase activity, for other substituted phosphate groups"/>
    <property type="evidence" value="ECO:0007669"/>
    <property type="project" value="TreeGrafter"/>
</dbReference>
<keyword evidence="3" id="KW-0472">Membrane</keyword>
<feature type="transmembrane region" description="Helical" evidence="3">
    <location>
        <begin position="397"/>
        <end position="420"/>
    </location>
</feature>
<feature type="domain" description="Bacterial sugar transferase" evidence="4">
    <location>
        <begin position="396"/>
        <end position="560"/>
    </location>
</feature>
<dbReference type="GO" id="GO:0000271">
    <property type="term" value="P:polysaccharide biosynthetic process"/>
    <property type="evidence" value="ECO:0007669"/>
    <property type="project" value="UniProtKB-KW"/>
</dbReference>
<name>A0A1L6JCT5_9SPHN</name>
<sequence>MRILVLASLAYSLVNFRAALLREMVAEGHEVIACAPDEDPATIAELAAMGVRFTSVPMDRAGTNPIRDLATLRALVRTIRREAPDICLAYTQKPIIYGGIAARIAGGSTRFFAMVSGLGHVYSDDRPVNWPHRMLRSAVSMLYRTAVARAAGIFVFNADDADELRRHRIVGRDRRIVQVPGSGIDTAKFPHVPIPAGPPVFLLVARLMRNKGISEFIKAASTVRARYPEASFRILGPRESGSAGFTAEEIDAWGTQGIEYLGATRDVRPHLAQSSVFVLPSCYREGLPRTILEALATGRPVITTDTPGCRETVVPGENGLLVPPRDAPALARAMEQLAGDPERVRSMGAHSRQLAQQRFRVERVNEQLLSEMGLTGTSLAPGRHRALGDYGLAERGLAVLALILATPLLLLVAAAVALALGRPVLFRQRRAGQGGHAFDLVKFRSMAAAGAHPLPDAARLSSFGRLLRRTRLDELPELWNIVRGEMSFVGPRPLLPETVAAMGKAGARRGQVRPGLTGWAQVNGNALLSDSDKLALDLWYIDNRSLTRDGKIILRTFTMLARGERVSPANIGRAYARVADRRG</sequence>
<dbReference type="KEGG" id="skr:BRX40_15955"/>
<dbReference type="Pfam" id="PF13692">
    <property type="entry name" value="Glyco_trans_1_4"/>
    <property type="match status" value="1"/>
</dbReference>
<dbReference type="GeneID" id="58778158"/>
<dbReference type="InterPro" id="IPR003362">
    <property type="entry name" value="Bact_transf"/>
</dbReference>
<dbReference type="PANTHER" id="PTHR30576">
    <property type="entry name" value="COLANIC BIOSYNTHESIS UDP-GLUCOSE LIPID CARRIER TRANSFERASE"/>
    <property type="match status" value="1"/>
</dbReference>
<reference evidence="7 9" key="3">
    <citation type="submission" date="2018-07" db="EMBL/GenBank/DDBJ databases">
        <title>Genomic and Epidemiologic Investigation of an Indolent Hospital Outbreak.</title>
        <authorList>
            <person name="Johnson R.C."/>
            <person name="Deming C."/>
            <person name="Conlan S."/>
            <person name="Zellmer C.J."/>
            <person name="Michelin A.V."/>
            <person name="Lee-Lin S."/>
            <person name="Thomas P.J."/>
            <person name="Park M."/>
            <person name="Weingarten R.A."/>
            <person name="Less J."/>
            <person name="Dekker J.P."/>
            <person name="Frank K.M."/>
            <person name="Musser K.A."/>
            <person name="Mcquiston J.R."/>
            <person name="Henderson D.K."/>
            <person name="Lau A.F."/>
            <person name="Palmore T.N."/>
            <person name="Segre J.A."/>
        </authorList>
    </citation>
    <scope>NUCLEOTIDE SEQUENCE [LARGE SCALE GENOMIC DNA]</scope>
    <source>
        <strain evidence="7 9">SK-NIH.Env10_0317</strain>
    </source>
</reference>
<evidence type="ECO:0000313" key="6">
    <source>
        <dbReference type="EMBL" id="APR53718.1"/>
    </source>
</evidence>
<keyword evidence="3" id="KW-0812">Transmembrane</keyword>
<keyword evidence="8" id="KW-1185">Reference proteome</keyword>
<protein>
    <submittedName>
        <fullName evidence="7">Glycosyltransferase</fullName>
    </submittedName>
</protein>
<dbReference type="Proteomes" id="UP000286681">
    <property type="component" value="Unassembled WGS sequence"/>
</dbReference>
<keyword evidence="3" id="KW-1133">Transmembrane helix</keyword>
<evidence type="ECO:0000256" key="3">
    <source>
        <dbReference type="SAM" id="Phobius"/>
    </source>
</evidence>
<dbReference type="GO" id="GO:0016757">
    <property type="term" value="F:glycosyltransferase activity"/>
    <property type="evidence" value="ECO:0007669"/>
    <property type="project" value="UniProtKB-ARBA"/>
</dbReference>
<dbReference type="InterPro" id="IPR028098">
    <property type="entry name" value="Glyco_trans_4-like_N"/>
</dbReference>
<evidence type="ECO:0000259" key="5">
    <source>
        <dbReference type="Pfam" id="PF13579"/>
    </source>
</evidence>
<dbReference type="EMBL" id="CP018820">
    <property type="protein sequence ID" value="APR53718.1"/>
    <property type="molecule type" value="Genomic_DNA"/>
</dbReference>
<evidence type="ECO:0000256" key="1">
    <source>
        <dbReference type="ARBA" id="ARBA00006464"/>
    </source>
</evidence>
<dbReference type="EMBL" id="QQWO01000003">
    <property type="protein sequence ID" value="RSV06269.1"/>
    <property type="molecule type" value="Genomic_DNA"/>
</dbReference>
<reference evidence="6" key="1">
    <citation type="submission" date="2016-12" db="EMBL/GenBank/DDBJ databases">
        <title>Whole genome sequencing of Sphingomonas koreensis.</title>
        <authorList>
            <person name="Conlan S."/>
            <person name="Thomas P.J."/>
            <person name="Mullikin J."/>
            <person name="Palmore T.N."/>
            <person name="Frank K.M."/>
            <person name="Segre J.A."/>
        </authorList>
    </citation>
    <scope>NUCLEOTIDE SEQUENCE</scope>
    <source>
        <strain evidence="6">ABOJV</strain>
    </source>
</reference>
<reference evidence="8" key="2">
    <citation type="submission" date="2016-12" db="EMBL/GenBank/DDBJ databases">
        <title>Whole genome sequencing of Sphingomonas sp. ABOJV.</title>
        <authorList>
            <person name="Conlan S."/>
            <person name="Thomas P.J."/>
            <person name="Mullikin J."/>
            <person name="Palmore T.N."/>
            <person name="Frank K.M."/>
            <person name="Segre J.A."/>
        </authorList>
    </citation>
    <scope>NUCLEOTIDE SEQUENCE [LARGE SCALE GENOMIC DNA]</scope>
    <source>
        <strain evidence="8">ABOJV</strain>
    </source>
</reference>
<dbReference type="RefSeq" id="WP_075152273.1">
    <property type="nucleotide sequence ID" value="NZ_CP018820.1"/>
</dbReference>
<evidence type="ECO:0000313" key="8">
    <source>
        <dbReference type="Proteomes" id="UP000185161"/>
    </source>
</evidence>
<gene>
    <name evidence="6" type="ORF">BRX40_15955</name>
    <name evidence="7" type="ORF">CA257_05040</name>
</gene>
<evidence type="ECO:0000313" key="7">
    <source>
        <dbReference type="EMBL" id="RSV06269.1"/>
    </source>
</evidence>
<evidence type="ECO:0000313" key="9">
    <source>
        <dbReference type="Proteomes" id="UP000286681"/>
    </source>
</evidence>
<accession>A0A1L6JCT5</accession>
<feature type="domain" description="Glycosyltransferase subfamily 4-like N-terminal" evidence="5">
    <location>
        <begin position="19"/>
        <end position="180"/>
    </location>
</feature>
<dbReference type="SUPFAM" id="SSF53756">
    <property type="entry name" value="UDP-Glycosyltransferase/glycogen phosphorylase"/>
    <property type="match status" value="1"/>
</dbReference>
<organism evidence="6 8">
    <name type="scientific">Sphingomonas koreensis</name>
    <dbReference type="NCBI Taxonomy" id="93064"/>
    <lineage>
        <taxon>Bacteria</taxon>
        <taxon>Pseudomonadati</taxon>
        <taxon>Pseudomonadota</taxon>
        <taxon>Alphaproteobacteria</taxon>
        <taxon>Sphingomonadales</taxon>
        <taxon>Sphingomonadaceae</taxon>
        <taxon>Sphingomonas</taxon>
    </lineage>
</organism>
<comment type="similarity">
    <text evidence="1">Belongs to the bacterial sugar transferase family.</text>
</comment>
<dbReference type="OrthoDB" id="9790710at2"/>
<dbReference type="PANTHER" id="PTHR30576:SF8">
    <property type="entry name" value="UNDECAPRENYL-PHOSPHATE GALACTOSE PHOSPHOTRANSFERASE"/>
    <property type="match status" value="1"/>
</dbReference>
<dbReference type="Gene3D" id="3.40.50.2000">
    <property type="entry name" value="Glycogen Phosphorylase B"/>
    <property type="match status" value="2"/>
</dbReference>
<proteinExistence type="inferred from homology"/>
<dbReference type="Pfam" id="PF13579">
    <property type="entry name" value="Glyco_trans_4_4"/>
    <property type="match status" value="1"/>
</dbReference>
<dbReference type="Pfam" id="PF02397">
    <property type="entry name" value="Bac_transf"/>
    <property type="match status" value="1"/>
</dbReference>
<evidence type="ECO:0000259" key="4">
    <source>
        <dbReference type="Pfam" id="PF02397"/>
    </source>
</evidence>
<dbReference type="Proteomes" id="UP000185161">
    <property type="component" value="Chromosome"/>
</dbReference>
<evidence type="ECO:0000256" key="2">
    <source>
        <dbReference type="ARBA" id="ARBA00023169"/>
    </source>
</evidence>